<dbReference type="Pfam" id="PF13966">
    <property type="entry name" value="zf-RVT"/>
    <property type="match status" value="1"/>
</dbReference>
<evidence type="ECO:0000259" key="1">
    <source>
        <dbReference type="Pfam" id="PF13966"/>
    </source>
</evidence>
<reference evidence="2" key="1">
    <citation type="submission" date="2025-08" db="UniProtKB">
        <authorList>
            <consortium name="RefSeq"/>
        </authorList>
    </citation>
    <scope>IDENTIFICATION</scope>
</reference>
<dbReference type="InterPro" id="IPR026960">
    <property type="entry name" value="RVT-Znf"/>
</dbReference>
<dbReference type="PANTHER" id="PTHR33116">
    <property type="entry name" value="REVERSE TRANSCRIPTASE ZINC-BINDING DOMAIN-CONTAINING PROTEIN-RELATED-RELATED"/>
    <property type="match status" value="1"/>
</dbReference>
<feature type="domain" description="Reverse transcriptase zinc-binding" evidence="1">
    <location>
        <begin position="2"/>
        <end position="84"/>
    </location>
</feature>
<organism evidence="2">
    <name type="scientific">Nicotiana tabacum</name>
    <name type="common">Common tobacco</name>
    <dbReference type="NCBI Taxonomy" id="4097"/>
    <lineage>
        <taxon>Eukaryota</taxon>
        <taxon>Viridiplantae</taxon>
        <taxon>Streptophyta</taxon>
        <taxon>Embryophyta</taxon>
        <taxon>Tracheophyta</taxon>
        <taxon>Spermatophyta</taxon>
        <taxon>Magnoliopsida</taxon>
        <taxon>eudicotyledons</taxon>
        <taxon>Gunneridae</taxon>
        <taxon>Pentapetalae</taxon>
        <taxon>asterids</taxon>
        <taxon>lamiids</taxon>
        <taxon>Solanales</taxon>
        <taxon>Solanaceae</taxon>
        <taxon>Nicotianoideae</taxon>
        <taxon>Nicotianeae</taxon>
        <taxon>Nicotiana</taxon>
    </lineage>
</organism>
<evidence type="ECO:0000313" key="2">
    <source>
        <dbReference type="RefSeq" id="XP_016465700.1"/>
    </source>
</evidence>
<protein>
    <recommendedName>
        <fullName evidence="1">Reverse transcriptase zinc-binding domain-containing protein</fullName>
    </recommendedName>
</protein>
<name>A0A1S3ZMD1_TOBAC</name>
<sequence length="177" mass="21469">MIRQIYYLMLGQLPRVEWKLFMFGDEARAKAKFTMWLCFQDRMMTSDRLTRWGMQVDTLCVLCQSYDESRNHMFVECEFAKSIWKRILQWMQRQPYCANSWDQHWKWGVEHAKGKSRSATVFKMVYAETMHMIWNERNLRIFEKRSREVEELARNVACVCNVRASAQTRTLMQQLKL</sequence>
<dbReference type="RefSeq" id="XP_016465700.1">
    <property type="nucleotide sequence ID" value="XM_016610214.1"/>
</dbReference>
<dbReference type="PANTHER" id="PTHR33116:SF66">
    <property type="entry name" value="REVERSE TRANSCRIPTASE ZINC-BINDING DOMAIN-CONTAINING PROTEIN"/>
    <property type="match status" value="1"/>
</dbReference>
<accession>A0A1S3ZMD1</accession>
<dbReference type="OMA" id="ISEWHIR"/>
<dbReference type="KEGG" id="nta:107788539"/>
<proteinExistence type="predicted"/>
<dbReference type="OrthoDB" id="1740305at2759"/>
<dbReference type="PaxDb" id="4097-A0A1S3ZMD1"/>
<dbReference type="AlphaFoldDB" id="A0A1S3ZMD1"/>
<gene>
    <name evidence="2" type="primary">LOC107788539</name>
</gene>